<gene>
    <name evidence="2" type="ORF">JK635_15870</name>
</gene>
<dbReference type="EMBL" id="JAESWB010000233">
    <property type="protein sequence ID" value="MBL4953666.1"/>
    <property type="molecule type" value="Genomic_DNA"/>
</dbReference>
<comment type="caution">
    <text evidence="2">The sequence shown here is derived from an EMBL/GenBank/DDBJ whole genome shotgun (WGS) entry which is preliminary data.</text>
</comment>
<sequence>MALLWVTLLGLVIILLISGGTIVYFLRQALDSEDATRIDKITPNDSNQS</sequence>
<proteinExistence type="predicted"/>
<evidence type="ECO:0000313" key="2">
    <source>
        <dbReference type="EMBL" id="MBL4953666.1"/>
    </source>
</evidence>
<dbReference type="RefSeq" id="WP_202654933.1">
    <property type="nucleotide sequence ID" value="NZ_JAESWB010000233.1"/>
</dbReference>
<reference evidence="2 3" key="1">
    <citation type="submission" date="2021-01" db="EMBL/GenBank/DDBJ databases">
        <title>Genome public.</title>
        <authorList>
            <person name="Liu C."/>
            <person name="Sun Q."/>
        </authorList>
    </citation>
    <scope>NUCLEOTIDE SEQUENCE [LARGE SCALE GENOMIC DNA]</scope>
    <source>
        <strain evidence="2 3">YIM B02564</strain>
    </source>
</reference>
<organism evidence="2 3">
    <name type="scientific">Neobacillus paridis</name>
    <dbReference type="NCBI Taxonomy" id="2803862"/>
    <lineage>
        <taxon>Bacteria</taxon>
        <taxon>Bacillati</taxon>
        <taxon>Bacillota</taxon>
        <taxon>Bacilli</taxon>
        <taxon>Bacillales</taxon>
        <taxon>Bacillaceae</taxon>
        <taxon>Neobacillus</taxon>
    </lineage>
</organism>
<protein>
    <recommendedName>
        <fullName evidence="4">YtzI protein</fullName>
    </recommendedName>
</protein>
<keyword evidence="3" id="KW-1185">Reference proteome</keyword>
<feature type="transmembrane region" description="Helical" evidence="1">
    <location>
        <begin position="6"/>
        <end position="26"/>
    </location>
</feature>
<evidence type="ECO:0000256" key="1">
    <source>
        <dbReference type="SAM" id="Phobius"/>
    </source>
</evidence>
<evidence type="ECO:0000313" key="3">
    <source>
        <dbReference type="Proteomes" id="UP000623967"/>
    </source>
</evidence>
<keyword evidence="1" id="KW-0812">Transmembrane</keyword>
<accession>A0ABS1TTS2</accession>
<name>A0ABS1TTS2_9BACI</name>
<evidence type="ECO:0008006" key="4">
    <source>
        <dbReference type="Google" id="ProtNLM"/>
    </source>
</evidence>
<keyword evidence="1" id="KW-1133">Transmembrane helix</keyword>
<keyword evidence="1" id="KW-0472">Membrane</keyword>
<dbReference type="Proteomes" id="UP000623967">
    <property type="component" value="Unassembled WGS sequence"/>
</dbReference>